<accession>A0A930UI29</accession>
<dbReference type="PANTHER" id="PTHR20863">
    <property type="entry name" value="ACYL CARRIER PROTEIN"/>
    <property type="match status" value="1"/>
</dbReference>
<dbReference type="GO" id="GO:0000035">
    <property type="term" value="F:acyl binding"/>
    <property type="evidence" value="ECO:0007669"/>
    <property type="project" value="TreeGrafter"/>
</dbReference>
<dbReference type="InterPro" id="IPR006162">
    <property type="entry name" value="Ppantetheine_attach_site"/>
</dbReference>
<protein>
    <recommendedName>
        <fullName evidence="8 9">Acyl carrier protein</fullName>
        <shortName evidence="8">ACP</shortName>
    </recommendedName>
</protein>
<dbReference type="GO" id="GO:0016020">
    <property type="term" value="C:membrane"/>
    <property type="evidence" value="ECO:0007669"/>
    <property type="project" value="GOC"/>
</dbReference>
<dbReference type="GO" id="GO:0005829">
    <property type="term" value="C:cytosol"/>
    <property type="evidence" value="ECO:0007669"/>
    <property type="project" value="TreeGrafter"/>
</dbReference>
<dbReference type="PROSITE" id="PS00012">
    <property type="entry name" value="PHOSPHOPANTETHEINE"/>
    <property type="match status" value="1"/>
</dbReference>
<evidence type="ECO:0000256" key="1">
    <source>
        <dbReference type="ARBA" id="ARBA00022450"/>
    </source>
</evidence>
<keyword evidence="4 8" id="KW-0276">Fatty acid metabolism</keyword>
<keyword evidence="8" id="KW-0963">Cytoplasm</keyword>
<evidence type="ECO:0000256" key="3">
    <source>
        <dbReference type="ARBA" id="ARBA00022553"/>
    </source>
</evidence>
<gene>
    <name evidence="8 12" type="primary">acpP</name>
    <name evidence="12" type="ORF">ISN26_04355</name>
</gene>
<dbReference type="PANTHER" id="PTHR20863:SF76">
    <property type="entry name" value="CARRIER DOMAIN-CONTAINING PROTEIN"/>
    <property type="match status" value="1"/>
</dbReference>
<dbReference type="Pfam" id="PF00550">
    <property type="entry name" value="PP-binding"/>
    <property type="match status" value="1"/>
</dbReference>
<evidence type="ECO:0000313" key="13">
    <source>
        <dbReference type="Proteomes" id="UP000604381"/>
    </source>
</evidence>
<evidence type="ECO:0000256" key="4">
    <source>
        <dbReference type="ARBA" id="ARBA00022832"/>
    </source>
</evidence>
<keyword evidence="6 8" id="KW-0275">Fatty acid biosynthesis</keyword>
<comment type="PTM">
    <text evidence="10">4'-phosphopantetheine is transferred from CoA to a specific serine of apo-ACP by acpS.</text>
</comment>
<feature type="modified residue" description="O-(pantetheine 4'-phosphoryl)serine" evidence="8">
    <location>
        <position position="39"/>
    </location>
</feature>
<comment type="pathway">
    <text evidence="8 10">Lipid metabolism; fatty acid biosynthesis.</text>
</comment>
<evidence type="ECO:0000256" key="5">
    <source>
        <dbReference type="ARBA" id="ARBA00023098"/>
    </source>
</evidence>
<comment type="subcellular location">
    <subcellularLocation>
        <location evidence="8">Cytoplasm</location>
    </subcellularLocation>
</comment>
<sequence length="84" mass="9255">MDQAQIKSDVYGIVSSLLGKKADEISDESRFIEDLGADSLDSVELIMELEKKFQVSIPDEKSATIKTVGEAITQIQEHLESQGK</sequence>
<dbReference type="EMBL" id="JADHEI010000033">
    <property type="protein sequence ID" value="MBF2735302.1"/>
    <property type="molecule type" value="Genomic_DNA"/>
</dbReference>
<evidence type="ECO:0000256" key="8">
    <source>
        <dbReference type="HAMAP-Rule" id="MF_01217"/>
    </source>
</evidence>
<dbReference type="InterPro" id="IPR036736">
    <property type="entry name" value="ACP-like_sf"/>
</dbReference>
<proteinExistence type="inferred from homology"/>
<organism evidence="12 13">
    <name type="scientific">Candidatus Amphirhobacter heronislandensis</name>
    <dbReference type="NCBI Taxonomy" id="1732024"/>
    <lineage>
        <taxon>Bacteria</taxon>
        <taxon>Pseudomonadati</taxon>
        <taxon>Pseudomonadota</taxon>
        <taxon>Gammaproteobacteria</taxon>
        <taxon>Candidatus Tethybacterales</taxon>
        <taxon>Candidatus Tethybacteraceae</taxon>
        <taxon>Candidatus Amphirhobacter</taxon>
    </lineage>
</organism>
<keyword evidence="5 8" id="KW-0443">Lipid metabolism</keyword>
<feature type="domain" description="Carrier" evidence="11">
    <location>
        <begin position="4"/>
        <end position="79"/>
    </location>
</feature>
<dbReference type="Proteomes" id="UP000604381">
    <property type="component" value="Unassembled WGS sequence"/>
</dbReference>
<dbReference type="InterPro" id="IPR003231">
    <property type="entry name" value="ACP"/>
</dbReference>
<dbReference type="HAMAP" id="MF_01217">
    <property type="entry name" value="Acyl_carrier"/>
    <property type="match status" value="1"/>
</dbReference>
<comment type="pathway">
    <text evidence="7">Glycolipid biosynthesis; KDO(2)-lipid A biosynthesis.</text>
</comment>
<comment type="function">
    <text evidence="8 10">Carrier of the growing fatty acid chain in fatty acid biosynthesis.</text>
</comment>
<dbReference type="NCBIfam" id="NF002150">
    <property type="entry name" value="PRK00982.1-4"/>
    <property type="match status" value="1"/>
</dbReference>
<name>A0A930UI29_9GAMM</name>
<evidence type="ECO:0000313" key="12">
    <source>
        <dbReference type="EMBL" id="MBF2735302.1"/>
    </source>
</evidence>
<dbReference type="Gene3D" id="1.10.1200.10">
    <property type="entry name" value="ACP-like"/>
    <property type="match status" value="1"/>
</dbReference>
<comment type="caution">
    <text evidence="12">The sequence shown here is derived from an EMBL/GenBank/DDBJ whole genome shotgun (WGS) entry which is preliminary data.</text>
</comment>
<comment type="similarity">
    <text evidence="8">Belongs to the acyl carrier protein (ACP) family.</text>
</comment>
<evidence type="ECO:0000256" key="9">
    <source>
        <dbReference type="NCBIfam" id="TIGR00517"/>
    </source>
</evidence>
<keyword evidence="3 8" id="KW-0597">Phosphoprotein</keyword>
<dbReference type="NCBIfam" id="TIGR00517">
    <property type="entry name" value="acyl_carrier"/>
    <property type="match status" value="1"/>
</dbReference>
<dbReference type="GO" id="GO:0009245">
    <property type="term" value="P:lipid A biosynthetic process"/>
    <property type="evidence" value="ECO:0007669"/>
    <property type="project" value="TreeGrafter"/>
</dbReference>
<dbReference type="NCBIfam" id="NF002148">
    <property type="entry name" value="PRK00982.1-2"/>
    <property type="match status" value="1"/>
</dbReference>
<comment type="PTM">
    <text evidence="8">4'-phosphopantetheine is transferred from CoA to a specific serine of apo-ACP by AcpS. This modification is essential for activity because fatty acids are bound in thioester linkage to the sulfhydryl of the prosthetic group.</text>
</comment>
<keyword evidence="1 8" id="KW-0596">Phosphopantetheine</keyword>
<dbReference type="SUPFAM" id="SSF47336">
    <property type="entry name" value="ACP-like"/>
    <property type="match status" value="1"/>
</dbReference>
<dbReference type="AlphaFoldDB" id="A0A930UI29"/>
<keyword evidence="13" id="KW-1185">Reference proteome</keyword>
<reference evidence="12" key="1">
    <citation type="submission" date="2020-10" db="EMBL/GenBank/DDBJ databases">
        <title>An improved Amphimedon queenslandica hologenome assembly reveals how three proteobacterial symbionts can extend the metabolic phenotypic of their marine sponge host.</title>
        <authorList>
            <person name="Degnan B."/>
            <person name="Degnan S."/>
            <person name="Xiang X."/>
        </authorList>
    </citation>
    <scope>NUCLEOTIDE SEQUENCE</scope>
    <source>
        <strain evidence="12">AqS2</strain>
    </source>
</reference>
<dbReference type="InterPro" id="IPR009081">
    <property type="entry name" value="PP-bd_ACP"/>
</dbReference>
<dbReference type="GO" id="GO:0000036">
    <property type="term" value="F:acyl carrier activity"/>
    <property type="evidence" value="ECO:0007669"/>
    <property type="project" value="UniProtKB-UniRule"/>
</dbReference>
<keyword evidence="2 8" id="KW-0444">Lipid biosynthesis</keyword>
<evidence type="ECO:0000256" key="10">
    <source>
        <dbReference type="RuleBase" id="RU003545"/>
    </source>
</evidence>
<evidence type="ECO:0000256" key="2">
    <source>
        <dbReference type="ARBA" id="ARBA00022516"/>
    </source>
</evidence>
<evidence type="ECO:0000256" key="7">
    <source>
        <dbReference type="ARBA" id="ARBA00024328"/>
    </source>
</evidence>
<dbReference type="PROSITE" id="PS50075">
    <property type="entry name" value="CARRIER"/>
    <property type="match status" value="1"/>
</dbReference>
<evidence type="ECO:0000256" key="6">
    <source>
        <dbReference type="ARBA" id="ARBA00023160"/>
    </source>
</evidence>
<evidence type="ECO:0000259" key="11">
    <source>
        <dbReference type="PROSITE" id="PS50075"/>
    </source>
</evidence>